<dbReference type="InterPro" id="IPR008490">
    <property type="entry name" value="Transposase_InsH_N"/>
</dbReference>
<dbReference type="GO" id="GO:0006313">
    <property type="term" value="P:DNA transposition"/>
    <property type="evidence" value="ECO:0007669"/>
    <property type="project" value="InterPro"/>
</dbReference>
<dbReference type="Pfam" id="PF05598">
    <property type="entry name" value="DUF772"/>
    <property type="match status" value="1"/>
</dbReference>
<keyword evidence="4" id="KW-0238">DNA-binding</keyword>
<dbReference type="AlphaFoldDB" id="E6UDT7"/>
<dbReference type="GO" id="GO:0003677">
    <property type="term" value="F:DNA binding"/>
    <property type="evidence" value="ECO:0007669"/>
    <property type="project" value="UniProtKB-KW"/>
</dbReference>
<dbReference type="Proteomes" id="UP000006919">
    <property type="component" value="Chromosome"/>
</dbReference>
<dbReference type="PANTHER" id="PTHR35604:SF2">
    <property type="entry name" value="TRANSPOSASE INSH FOR INSERTION SEQUENCE ELEMENT IS5A-RELATED"/>
    <property type="match status" value="1"/>
</dbReference>
<proteinExistence type="inferred from homology"/>
<evidence type="ECO:0000259" key="6">
    <source>
        <dbReference type="Pfam" id="PF01609"/>
    </source>
</evidence>
<sequence length="322" mass="36975">MKSNLQTSLFGDAFQSAKTNKKQFLEKMDSLIPWQDWVSIISPIYYEGKVGQKPYPIELMLRIHILQNFYDLADMAVMYEILDSRSFSDFCGVSSPDDVPNGDTIGRFRQLLIDNNIQEQIFAQVISILDKNHLILKKGTIVDSTLIAAPSSTKNADRQRDPDAHSVKKGNQWYFGYKAHIGVDKDTGLVHHVKATAANVHDTEAVDDVIDGDEDEIYGDSGYLNVEEHISEEKQKEGREYHINRRRGAKKKLEPNDQLVFEIEEFAKSTVRSKVEHVFGVVKRLFRFRRTRYRGLRKQQAKFNMIFALANLYLADKKNLLA</sequence>
<dbReference type="PANTHER" id="PTHR35604">
    <property type="entry name" value="TRANSPOSASE INSH FOR INSERTION SEQUENCE ELEMENT IS5A-RELATED"/>
    <property type="match status" value="1"/>
</dbReference>
<gene>
    <name evidence="8" type="ordered locus">Rumal_0685</name>
    <name evidence="9" type="ordered locus">Rumal_1207</name>
</gene>
<dbReference type="InterPro" id="IPR002559">
    <property type="entry name" value="Transposase_11"/>
</dbReference>
<dbReference type="KEGG" id="ral:Rumal_0685"/>
<dbReference type="Pfam" id="PF01609">
    <property type="entry name" value="DDE_Tnp_1"/>
    <property type="match status" value="1"/>
</dbReference>
<evidence type="ECO:0000313" key="10">
    <source>
        <dbReference type="Proteomes" id="UP000006919"/>
    </source>
</evidence>
<dbReference type="EMBL" id="CP002403">
    <property type="protein sequence ID" value="ADU21228.1"/>
    <property type="molecule type" value="Genomic_DNA"/>
</dbReference>
<evidence type="ECO:0000256" key="2">
    <source>
        <dbReference type="ARBA" id="ARBA00010075"/>
    </source>
</evidence>
<reference evidence="9 10" key="1">
    <citation type="journal article" date="2011" name="J. Bacteriol.">
        <title>Complete genome of the cellulolytic ruminal bacterium Ruminococcus albus 7.</title>
        <authorList>
            <person name="Suen G."/>
            <person name="Stevenson D.M."/>
            <person name="Bruce D.C."/>
            <person name="Chertkov O."/>
            <person name="Copeland A."/>
            <person name="Cheng J.F."/>
            <person name="Detter C."/>
            <person name="Detter J.C."/>
            <person name="Goodwin L.A."/>
            <person name="Han C.S."/>
            <person name="Hauser L.J."/>
            <person name="Ivanova N.N."/>
            <person name="Kyrpides N.C."/>
            <person name="Land M.L."/>
            <person name="Lapidus A."/>
            <person name="Lucas S."/>
            <person name="Ovchinnikova G."/>
            <person name="Pitluck S."/>
            <person name="Tapia R."/>
            <person name="Woyke T."/>
            <person name="Boyum J."/>
            <person name="Mead D."/>
            <person name="Weimer P.J."/>
        </authorList>
    </citation>
    <scope>NUCLEOTIDE SEQUENCE [LARGE SCALE GENOMIC DNA]</scope>
    <source>
        <strain evidence="9">7</strain>
        <strain evidence="10">ATCC 27210 / DSM 20455 / JCM 14654 / NCDO 2250 / 7</strain>
    </source>
</reference>
<accession>E6UDT7</accession>
<dbReference type="HOGENOM" id="CLU_049873_1_2_9"/>
<comment type="similarity">
    <text evidence="2">Belongs to the transposase 11 family.</text>
</comment>
<organism evidence="9 10">
    <name type="scientific">Ruminococcus albus (strain ATCC 27210 / DSM 20455 / JCM 14654 / NCDO 2250 / 7)</name>
    <dbReference type="NCBI Taxonomy" id="697329"/>
    <lineage>
        <taxon>Bacteria</taxon>
        <taxon>Bacillati</taxon>
        <taxon>Bacillota</taxon>
        <taxon>Clostridia</taxon>
        <taxon>Eubacteriales</taxon>
        <taxon>Oscillospiraceae</taxon>
        <taxon>Ruminococcus</taxon>
    </lineage>
</organism>
<feature type="domain" description="Transposase IS4-like" evidence="6">
    <location>
        <begin position="138"/>
        <end position="312"/>
    </location>
</feature>
<evidence type="ECO:0000256" key="4">
    <source>
        <dbReference type="ARBA" id="ARBA00023125"/>
    </source>
</evidence>
<comment type="function">
    <text evidence="1">Involved in the transposition of the insertion sequence IS5.</text>
</comment>
<feature type="domain" description="Transposase InsH N-terminal" evidence="7">
    <location>
        <begin position="18"/>
        <end position="110"/>
    </location>
</feature>
<protein>
    <submittedName>
        <fullName evidence="9">Transposase IS4 family protein</fullName>
    </submittedName>
</protein>
<dbReference type="InterPro" id="IPR047959">
    <property type="entry name" value="Transpos_IS5"/>
</dbReference>
<dbReference type="KEGG" id="ral:Rumal_1207"/>
<keyword evidence="3" id="KW-0815">Transposition</keyword>
<dbReference type="NCBIfam" id="NF033581">
    <property type="entry name" value="transpos_IS5_4"/>
    <property type="match status" value="1"/>
</dbReference>
<evidence type="ECO:0000256" key="3">
    <source>
        <dbReference type="ARBA" id="ARBA00022578"/>
    </source>
</evidence>
<name>E6UDT7_RUMA7</name>
<dbReference type="EMBL" id="CP002403">
    <property type="protein sequence ID" value="ADU21724.1"/>
    <property type="molecule type" value="Genomic_DNA"/>
</dbReference>
<evidence type="ECO:0000256" key="5">
    <source>
        <dbReference type="ARBA" id="ARBA00023172"/>
    </source>
</evidence>
<keyword evidence="5" id="KW-0233">DNA recombination</keyword>
<dbReference type="eggNOG" id="COG3039">
    <property type="taxonomic scope" value="Bacteria"/>
</dbReference>
<evidence type="ECO:0000313" key="8">
    <source>
        <dbReference type="EMBL" id="ADU21228.1"/>
    </source>
</evidence>
<evidence type="ECO:0000313" key="9">
    <source>
        <dbReference type="EMBL" id="ADU21724.1"/>
    </source>
</evidence>
<evidence type="ECO:0000259" key="7">
    <source>
        <dbReference type="Pfam" id="PF05598"/>
    </source>
</evidence>
<dbReference type="GO" id="GO:0004803">
    <property type="term" value="F:transposase activity"/>
    <property type="evidence" value="ECO:0007669"/>
    <property type="project" value="InterPro"/>
</dbReference>
<evidence type="ECO:0000256" key="1">
    <source>
        <dbReference type="ARBA" id="ARBA00003544"/>
    </source>
</evidence>
<dbReference type="RefSeq" id="WP_013497417.1">
    <property type="nucleotide sequence ID" value="NC_014833.1"/>
</dbReference>